<dbReference type="InterPro" id="IPR038763">
    <property type="entry name" value="DHH_sf"/>
</dbReference>
<proteinExistence type="predicted"/>
<accession>A0A3E3E214</accession>
<dbReference type="InterPro" id="IPR001667">
    <property type="entry name" value="DDH_dom"/>
</dbReference>
<dbReference type="AlphaFoldDB" id="A0A3E3E214"/>
<organism evidence="3 4">
    <name type="scientific">Anaerofustis stercorihominis</name>
    <dbReference type="NCBI Taxonomy" id="214853"/>
    <lineage>
        <taxon>Bacteria</taxon>
        <taxon>Bacillati</taxon>
        <taxon>Bacillota</taxon>
        <taxon>Clostridia</taxon>
        <taxon>Eubacteriales</taxon>
        <taxon>Eubacteriaceae</taxon>
        <taxon>Anaerofustis</taxon>
    </lineage>
</organism>
<name>A0A3E3E214_9FIRM</name>
<dbReference type="InterPro" id="IPR051319">
    <property type="entry name" value="Oligoribo/pAp-PDE_c-di-AMP_PDE"/>
</dbReference>
<evidence type="ECO:0000313" key="3">
    <source>
        <dbReference type="EMBL" id="RGD75587.1"/>
    </source>
</evidence>
<comment type="caution">
    <text evidence="3">The sequence shown here is derived from an EMBL/GenBank/DDBJ whole genome shotgun (WGS) entry which is preliminary data.</text>
</comment>
<dbReference type="Proteomes" id="UP000261212">
    <property type="component" value="Unassembled WGS sequence"/>
</dbReference>
<sequence>MNMIDKFIKKLESYNSFLIITHVNPDGDALGSSVALKRTLELIGKEVDLYAQTPIPVNLEDLIKESDITSLDDLKTGYDVCMCLDCSSEDYLFGGNLKNLCGDMIVIDHHVTNSRYGDINMVSEKASATGELIFMISSAILGTIPKYIASLLYVAISTDTGSFSYSNTTPATHIIGAKLLKCGVEQGKLSEMVKLKDITSLFVRKKSLESIYAFKENQILVMVLDDENINGETDTEGLIDAIRYIKGCKVAALVKRIDDESFKVSLRSGGSEVDVSNIAHHYGGGGHKKAAGFTFKGSKNEILTIIKDIDLEV</sequence>
<evidence type="ECO:0000259" key="2">
    <source>
        <dbReference type="Pfam" id="PF02272"/>
    </source>
</evidence>
<evidence type="ECO:0000313" key="4">
    <source>
        <dbReference type="Proteomes" id="UP000261212"/>
    </source>
</evidence>
<dbReference type="Pfam" id="PF01368">
    <property type="entry name" value="DHH"/>
    <property type="match status" value="1"/>
</dbReference>
<gene>
    <name evidence="3" type="ORF">DW687_04485</name>
</gene>
<dbReference type="Pfam" id="PF02272">
    <property type="entry name" value="DHHA1"/>
    <property type="match status" value="1"/>
</dbReference>
<dbReference type="SUPFAM" id="SSF64182">
    <property type="entry name" value="DHH phosphoesterases"/>
    <property type="match status" value="1"/>
</dbReference>
<feature type="domain" description="DDH" evidence="1">
    <location>
        <begin position="17"/>
        <end position="156"/>
    </location>
</feature>
<dbReference type="EMBL" id="QUSM01000002">
    <property type="protein sequence ID" value="RGD75587.1"/>
    <property type="molecule type" value="Genomic_DNA"/>
</dbReference>
<dbReference type="Gene3D" id="3.10.310.30">
    <property type="match status" value="1"/>
</dbReference>
<dbReference type="PANTHER" id="PTHR47618">
    <property type="entry name" value="BIFUNCTIONAL OLIGORIBONUCLEASE AND PAP PHOSPHATASE NRNA"/>
    <property type="match status" value="1"/>
</dbReference>
<evidence type="ECO:0000259" key="1">
    <source>
        <dbReference type="Pfam" id="PF01368"/>
    </source>
</evidence>
<dbReference type="Gene3D" id="3.90.1640.10">
    <property type="entry name" value="inorganic pyrophosphatase (n-terminal core)"/>
    <property type="match status" value="1"/>
</dbReference>
<dbReference type="PANTHER" id="PTHR47618:SF1">
    <property type="entry name" value="BIFUNCTIONAL OLIGORIBONUCLEASE AND PAP PHOSPHATASE NRNA"/>
    <property type="match status" value="1"/>
</dbReference>
<dbReference type="GO" id="GO:0003676">
    <property type="term" value="F:nucleic acid binding"/>
    <property type="evidence" value="ECO:0007669"/>
    <property type="project" value="InterPro"/>
</dbReference>
<reference evidence="3 4" key="1">
    <citation type="submission" date="2018-08" db="EMBL/GenBank/DDBJ databases">
        <title>A genome reference for cultivated species of the human gut microbiota.</title>
        <authorList>
            <person name="Zou Y."/>
            <person name="Xue W."/>
            <person name="Luo G."/>
        </authorList>
    </citation>
    <scope>NUCLEOTIDE SEQUENCE [LARGE SCALE GENOMIC DNA]</scope>
    <source>
        <strain evidence="3 4">AM25-6</strain>
    </source>
</reference>
<feature type="domain" description="DHHA1" evidence="2">
    <location>
        <begin position="219"/>
        <end position="307"/>
    </location>
</feature>
<protein>
    <submittedName>
        <fullName evidence="3">Uncharacterized protein</fullName>
    </submittedName>
</protein>
<dbReference type="InterPro" id="IPR003156">
    <property type="entry name" value="DHHA1_dom"/>
</dbReference>